<keyword evidence="2" id="KW-0486">Methionine biosynthesis</keyword>
<evidence type="ECO:0000256" key="2">
    <source>
        <dbReference type="HAMAP-Rule" id="MF_00296"/>
    </source>
</evidence>
<feature type="site" description="Important for acyl-CoA specificity" evidence="2">
    <location>
        <position position="324"/>
    </location>
</feature>
<comment type="catalytic activity">
    <reaction evidence="2">
        <text>L-homoserine + succinyl-CoA = O-succinyl-L-homoserine + CoA</text>
        <dbReference type="Rhea" id="RHEA:22008"/>
        <dbReference type="ChEBI" id="CHEBI:57287"/>
        <dbReference type="ChEBI" id="CHEBI:57292"/>
        <dbReference type="ChEBI" id="CHEBI:57476"/>
        <dbReference type="ChEBI" id="CHEBI:57661"/>
        <dbReference type="EC" id="2.3.1.46"/>
    </reaction>
</comment>
<dbReference type="NCBIfam" id="TIGR01392">
    <property type="entry name" value="homoserO_Ac_trn"/>
    <property type="match status" value="1"/>
</dbReference>
<dbReference type="GO" id="GO:0005737">
    <property type="term" value="C:cytoplasm"/>
    <property type="evidence" value="ECO:0007669"/>
    <property type="project" value="UniProtKB-SubCell"/>
</dbReference>
<comment type="caution">
    <text evidence="6">The sequence shown here is derived from an EMBL/GenBank/DDBJ whole genome shotgun (WGS) entry which is preliminary data.</text>
</comment>
<dbReference type="GO" id="GO:0008899">
    <property type="term" value="F:homoserine O-succinyltransferase activity"/>
    <property type="evidence" value="ECO:0007669"/>
    <property type="project" value="UniProtKB-UniRule"/>
</dbReference>
<feature type="binding site" evidence="2">
    <location>
        <position position="356"/>
    </location>
    <ligand>
        <name>substrate</name>
    </ligand>
</feature>
<comment type="caution">
    <text evidence="2">Lacks conserved residue(s) required for the propagation of feature annotation.</text>
</comment>
<evidence type="ECO:0000259" key="5">
    <source>
        <dbReference type="Pfam" id="PF00561"/>
    </source>
</evidence>
<feature type="region of interest" description="Disordered" evidence="4">
    <location>
        <begin position="1"/>
        <end position="21"/>
    </location>
</feature>
<proteinExistence type="inferred from homology"/>
<accession>A0A9D1KMH8</accession>
<reference evidence="6" key="2">
    <citation type="journal article" date="2021" name="PeerJ">
        <title>Extensive microbial diversity within the chicken gut microbiome revealed by metagenomics and culture.</title>
        <authorList>
            <person name="Gilroy R."/>
            <person name="Ravi A."/>
            <person name="Getino M."/>
            <person name="Pursley I."/>
            <person name="Horton D.L."/>
            <person name="Alikhan N.F."/>
            <person name="Baker D."/>
            <person name="Gharbi K."/>
            <person name="Hall N."/>
            <person name="Watson M."/>
            <person name="Adriaenssens E.M."/>
            <person name="Foster-Nyarko E."/>
            <person name="Jarju S."/>
            <person name="Secka A."/>
            <person name="Antonio M."/>
            <person name="Oren A."/>
            <person name="Chaudhuri R.R."/>
            <person name="La Ragione R."/>
            <person name="Hildebrand F."/>
            <person name="Pallen M.J."/>
        </authorList>
    </citation>
    <scope>NUCLEOTIDE SEQUENCE</scope>
    <source>
        <strain evidence="6">ChiGjej1B1-24693</strain>
    </source>
</reference>
<dbReference type="AlphaFoldDB" id="A0A9D1KMH8"/>
<feature type="compositionally biased region" description="Polar residues" evidence="4">
    <location>
        <begin position="1"/>
        <end position="12"/>
    </location>
</feature>
<evidence type="ECO:0000256" key="4">
    <source>
        <dbReference type="SAM" id="MobiDB-lite"/>
    </source>
</evidence>
<keyword evidence="2" id="KW-0963">Cytoplasm</keyword>
<protein>
    <recommendedName>
        <fullName evidence="2">Homoserine O-succinyltransferase</fullName>
        <shortName evidence="2">HST</shortName>
        <ecNumber evidence="2">2.3.1.46</ecNumber>
    </recommendedName>
    <alternativeName>
        <fullName evidence="2">Homoserine transsuccinylase</fullName>
        <shortName evidence="2">HTS</shortName>
    </alternativeName>
</protein>
<name>A0A9D1KMH8_9ACTN</name>
<dbReference type="InterPro" id="IPR008220">
    <property type="entry name" value="HAT_MetX-like"/>
</dbReference>
<dbReference type="EMBL" id="DVLP01000049">
    <property type="protein sequence ID" value="HIT74283.1"/>
    <property type="molecule type" value="Genomic_DNA"/>
</dbReference>
<dbReference type="PIRSF" id="PIRSF000443">
    <property type="entry name" value="Homoser_Ac_trans"/>
    <property type="match status" value="1"/>
</dbReference>
<keyword evidence="2 6" id="KW-0012">Acyltransferase</keyword>
<dbReference type="GO" id="GO:0004414">
    <property type="term" value="F:homoserine O-acetyltransferase activity"/>
    <property type="evidence" value="ECO:0007669"/>
    <property type="project" value="TreeGrafter"/>
</dbReference>
<dbReference type="NCBIfam" id="NF001209">
    <property type="entry name" value="PRK00175.1"/>
    <property type="match status" value="1"/>
</dbReference>
<dbReference type="HAMAP" id="MF_00296">
    <property type="entry name" value="MetX_acyltransf"/>
    <property type="match status" value="1"/>
</dbReference>
<sequence length="376" mass="41282">MSKGSSVGTTHTHQAELFTPDNPLRLSGGAELAQVEVAYETYGELNHDASNAIFVCHALTGDAHAAGFHEGSSKPGWWDNIIGPGRPLDTDRWFVICPNLLGGCRGTTGPSSINPATGRAYGVDFPLLQISDFVTVHRALLAHLGIEKLYAAIGGSMGGMQVLQWAVETPEQVERAVVIAASSRLTAQNIAFSAVARQAIMRDPGFAEGRYLDEDVDVEGPRSGLAIARMMAHITYLSEQGLAEKFGRRFQNEQSLGGFGVDFAVESYLDHQGSVFLDRFDALSYLYLTRVMDYFDPFDDPEAVKRIAEGATRFLVMSFDTDWRFNTNHSRRIVRQLVDGGVQTSFREITSPWGHDSFLLELDDYHRTVAAFLGAP</sequence>
<dbReference type="Proteomes" id="UP000886842">
    <property type="component" value="Unassembled WGS sequence"/>
</dbReference>
<dbReference type="Gene3D" id="1.10.1740.110">
    <property type="match status" value="1"/>
</dbReference>
<dbReference type="EC" id="2.3.1.46" evidence="2"/>
<feature type="binding site" evidence="2">
    <location>
        <position position="229"/>
    </location>
    <ligand>
        <name>substrate</name>
    </ligand>
</feature>
<dbReference type="GO" id="GO:0009086">
    <property type="term" value="P:methionine biosynthetic process"/>
    <property type="evidence" value="ECO:0007669"/>
    <property type="project" value="UniProtKB-UniRule"/>
</dbReference>
<organism evidence="6 7">
    <name type="scientific">Candidatus Avipropionibacterium avicola</name>
    <dbReference type="NCBI Taxonomy" id="2840701"/>
    <lineage>
        <taxon>Bacteria</taxon>
        <taxon>Bacillati</taxon>
        <taxon>Actinomycetota</taxon>
        <taxon>Actinomycetes</taxon>
        <taxon>Propionibacteriales</taxon>
        <taxon>Propionibacteriaceae</taxon>
        <taxon>Propionibacteriaceae incertae sedis</taxon>
        <taxon>Candidatus Avipropionibacterium</taxon>
    </lineage>
</organism>
<dbReference type="PANTHER" id="PTHR32268:SF11">
    <property type="entry name" value="HOMOSERINE O-ACETYLTRANSFERASE"/>
    <property type="match status" value="1"/>
</dbReference>
<dbReference type="PANTHER" id="PTHR32268">
    <property type="entry name" value="HOMOSERINE O-ACETYLTRANSFERASE"/>
    <property type="match status" value="1"/>
</dbReference>
<dbReference type="Pfam" id="PF00561">
    <property type="entry name" value="Abhydrolase_1"/>
    <property type="match status" value="1"/>
</dbReference>
<dbReference type="Gene3D" id="3.40.50.1820">
    <property type="entry name" value="alpha/beta hydrolase"/>
    <property type="match status" value="1"/>
</dbReference>
<comment type="similarity">
    <text evidence="2">Belongs to the AB hydrolase superfamily. MetX family.</text>
</comment>
<evidence type="ECO:0000256" key="1">
    <source>
        <dbReference type="ARBA" id="ARBA00022679"/>
    </source>
</evidence>
<evidence type="ECO:0000256" key="3">
    <source>
        <dbReference type="PIRSR" id="PIRSR000443-1"/>
    </source>
</evidence>
<dbReference type="InterPro" id="IPR029058">
    <property type="entry name" value="AB_hydrolase_fold"/>
</dbReference>
<feature type="active site" evidence="2 3">
    <location>
        <position position="355"/>
    </location>
</feature>
<feature type="active site" evidence="2 3">
    <location>
        <position position="322"/>
    </location>
</feature>
<evidence type="ECO:0000313" key="6">
    <source>
        <dbReference type="EMBL" id="HIT74283.1"/>
    </source>
</evidence>
<comment type="subcellular location">
    <subcellularLocation>
        <location evidence="2">Cytoplasm</location>
    </subcellularLocation>
</comment>
<evidence type="ECO:0000313" key="7">
    <source>
        <dbReference type="Proteomes" id="UP000886842"/>
    </source>
</evidence>
<reference evidence="6" key="1">
    <citation type="submission" date="2020-10" db="EMBL/GenBank/DDBJ databases">
        <authorList>
            <person name="Gilroy R."/>
        </authorList>
    </citation>
    <scope>NUCLEOTIDE SEQUENCE</scope>
    <source>
        <strain evidence="6">ChiGjej1B1-24693</strain>
    </source>
</reference>
<comment type="subunit">
    <text evidence="2">Homodimer.</text>
</comment>
<comment type="function">
    <text evidence="2">Transfers a succinyl group from succinyl-CoA to L-homoserine, forming succinyl-L-homoserine.</text>
</comment>
<keyword evidence="2" id="KW-0028">Amino-acid biosynthesis</keyword>
<dbReference type="InterPro" id="IPR000073">
    <property type="entry name" value="AB_hydrolase_1"/>
</dbReference>
<feature type="active site" description="Nucleophile" evidence="2 3">
    <location>
        <position position="156"/>
    </location>
</feature>
<comment type="pathway">
    <text evidence="2">Amino-acid biosynthesis; L-methionine biosynthesis via de novo pathway; O-succinyl-L-homoserine from L-homoserine: step 1/1.</text>
</comment>
<dbReference type="SUPFAM" id="SSF53474">
    <property type="entry name" value="alpha/beta-Hydrolases"/>
    <property type="match status" value="1"/>
</dbReference>
<keyword evidence="1 2" id="KW-0808">Transferase</keyword>
<gene>
    <name evidence="2" type="primary">metXS</name>
    <name evidence="6" type="ORF">IAA98_01690</name>
</gene>
<dbReference type="GO" id="GO:0009092">
    <property type="term" value="P:homoserine metabolic process"/>
    <property type="evidence" value="ECO:0007669"/>
    <property type="project" value="TreeGrafter"/>
</dbReference>
<feature type="domain" description="AB hydrolase-1" evidence="5">
    <location>
        <begin position="52"/>
        <end position="361"/>
    </location>
</feature>